<evidence type="ECO:0000256" key="4">
    <source>
        <dbReference type="ARBA" id="ARBA00022915"/>
    </source>
</evidence>
<keyword evidence="2" id="KW-0028">Amino-acid biosynthesis</keyword>
<evidence type="ECO:0000256" key="5">
    <source>
        <dbReference type="ARBA" id="ARBA00023002"/>
    </source>
</evidence>
<evidence type="ECO:0000256" key="7">
    <source>
        <dbReference type="ARBA" id="ARBA00023154"/>
    </source>
</evidence>
<organism evidence="14">
    <name type="scientific">uncultured Desulfobacteraceae bacterium</name>
    <dbReference type="NCBI Taxonomy" id="218296"/>
    <lineage>
        <taxon>Bacteria</taxon>
        <taxon>Pseudomonadati</taxon>
        <taxon>Thermodesulfobacteriota</taxon>
        <taxon>Desulfobacteria</taxon>
        <taxon>Desulfobacterales</taxon>
        <taxon>Desulfobacteraceae</taxon>
        <taxon>environmental samples</taxon>
    </lineage>
</organism>
<dbReference type="GO" id="GO:0019877">
    <property type="term" value="P:diaminopimelate biosynthetic process"/>
    <property type="evidence" value="ECO:0007669"/>
    <property type="project" value="UniProtKB-KW"/>
</dbReference>
<dbReference type="AlphaFoldDB" id="A0A484HIM4"/>
<feature type="domain" description="Dihydrodipicolinate reductase N-terminal" evidence="12">
    <location>
        <begin position="4"/>
        <end position="129"/>
    </location>
</feature>
<keyword evidence="3" id="KW-0521">NADP</keyword>
<dbReference type="Pfam" id="PF01113">
    <property type="entry name" value="DapB_N"/>
    <property type="match status" value="1"/>
</dbReference>
<evidence type="ECO:0000259" key="13">
    <source>
        <dbReference type="Pfam" id="PF05173"/>
    </source>
</evidence>
<gene>
    <name evidence="14" type="ORF">EPICR_60129</name>
</gene>
<dbReference type="InterPro" id="IPR023940">
    <property type="entry name" value="DHDPR_bac"/>
</dbReference>
<evidence type="ECO:0000256" key="10">
    <source>
        <dbReference type="ARBA" id="ARBA00049080"/>
    </source>
</evidence>
<dbReference type="GO" id="GO:0009089">
    <property type="term" value="P:lysine biosynthetic process via diaminopimelate"/>
    <property type="evidence" value="ECO:0007669"/>
    <property type="project" value="InterPro"/>
</dbReference>
<dbReference type="GO" id="GO:0008839">
    <property type="term" value="F:4-hydroxy-tetrahydrodipicolinate reductase"/>
    <property type="evidence" value="ECO:0007669"/>
    <property type="project" value="UniProtKB-EC"/>
</dbReference>
<evidence type="ECO:0000259" key="12">
    <source>
        <dbReference type="Pfam" id="PF01113"/>
    </source>
</evidence>
<dbReference type="InterPro" id="IPR011859">
    <property type="entry name" value="Dihydrodipicolinate_Rdtase_pln"/>
</dbReference>
<keyword evidence="4" id="KW-0220">Diaminopimelate biosynthesis</keyword>
<keyword evidence="5" id="KW-0560">Oxidoreductase</keyword>
<evidence type="ECO:0000313" key="14">
    <source>
        <dbReference type="EMBL" id="VEN75141.1"/>
    </source>
</evidence>
<sequence length="278" mass="30081">MRPIQIMISGLPGDVAAKVAAHALSDERFRVLDVSLTGPDISDKTCRVGGAEFQLVGPKDREGAVAALMDREGAFMCVDYTHPSAVNDNAEFYCRMGLPFIMGTTGGDRGLLEKKVTASLVPAVIAPNMAKQIVGFQAMMEYAAETFPGLFEGYSLSIRESHQNGKADTSGTAKSMVGYFNRMGVAFSEDEIVKIRDPHVQKNELNVPEAHLAGHGWHTYTLVSKDGAARFEFSHNINGRDIYAQGTLDAAIFLQRMIDKGEKGRAFSMIEALKGAGS</sequence>
<comment type="catalytic activity">
    <reaction evidence="11">
        <text>(S)-2,3,4,5-tetrahydrodipicolinate + NAD(+) + H2O = (2S,4S)-4-hydroxy-2,3,4,5-tetrahydrodipicolinate + NADH + H(+)</text>
        <dbReference type="Rhea" id="RHEA:35323"/>
        <dbReference type="ChEBI" id="CHEBI:15377"/>
        <dbReference type="ChEBI" id="CHEBI:15378"/>
        <dbReference type="ChEBI" id="CHEBI:16845"/>
        <dbReference type="ChEBI" id="CHEBI:57540"/>
        <dbReference type="ChEBI" id="CHEBI:57945"/>
        <dbReference type="ChEBI" id="CHEBI:67139"/>
        <dbReference type="EC" id="1.17.1.8"/>
    </reaction>
</comment>
<dbReference type="NCBIfam" id="TIGR02130">
    <property type="entry name" value="dapB_plant"/>
    <property type="match status" value="1"/>
</dbReference>
<feature type="domain" description="Dihydrodipicolinate reductase C-terminal" evidence="13">
    <location>
        <begin position="136"/>
        <end position="271"/>
    </location>
</feature>
<comment type="pathway">
    <text evidence="8">Amino-acid biosynthesis; L-lysine biosynthesis via DAP pathway; (S)-tetrahydrodipicolinate from L-aspartate: step 4/4.</text>
</comment>
<dbReference type="EC" id="1.17.1.8" evidence="9"/>
<dbReference type="Gene3D" id="3.40.50.720">
    <property type="entry name" value="NAD(P)-binding Rossmann-like Domain"/>
    <property type="match status" value="1"/>
</dbReference>
<evidence type="ECO:0000256" key="3">
    <source>
        <dbReference type="ARBA" id="ARBA00022857"/>
    </source>
</evidence>
<reference evidence="14" key="1">
    <citation type="submission" date="2019-01" db="EMBL/GenBank/DDBJ databases">
        <authorList>
            <consortium name="Genoscope - CEA"/>
            <person name="William W."/>
        </authorList>
    </citation>
    <scope>NUCLEOTIDE SEQUENCE</scope>
    <source>
        <strain evidence="14">CR-1</strain>
    </source>
</reference>
<comment type="catalytic activity">
    <reaction evidence="10">
        <text>(S)-2,3,4,5-tetrahydrodipicolinate + NADP(+) + H2O = (2S,4S)-4-hydroxy-2,3,4,5-tetrahydrodipicolinate + NADPH + H(+)</text>
        <dbReference type="Rhea" id="RHEA:35331"/>
        <dbReference type="ChEBI" id="CHEBI:15377"/>
        <dbReference type="ChEBI" id="CHEBI:15378"/>
        <dbReference type="ChEBI" id="CHEBI:16845"/>
        <dbReference type="ChEBI" id="CHEBI:57783"/>
        <dbReference type="ChEBI" id="CHEBI:58349"/>
        <dbReference type="ChEBI" id="CHEBI:67139"/>
        <dbReference type="EC" id="1.17.1.8"/>
    </reaction>
</comment>
<keyword evidence="7" id="KW-0457">Lysine biosynthesis</keyword>
<evidence type="ECO:0000256" key="9">
    <source>
        <dbReference type="ARBA" id="ARBA00038983"/>
    </source>
</evidence>
<evidence type="ECO:0000256" key="8">
    <source>
        <dbReference type="ARBA" id="ARBA00037922"/>
    </source>
</evidence>
<dbReference type="InterPro" id="IPR036291">
    <property type="entry name" value="NAD(P)-bd_dom_sf"/>
</dbReference>
<dbReference type="PIRSF" id="PIRSF000161">
    <property type="entry name" value="DHPR"/>
    <property type="match status" value="1"/>
</dbReference>
<evidence type="ECO:0000256" key="6">
    <source>
        <dbReference type="ARBA" id="ARBA00023027"/>
    </source>
</evidence>
<evidence type="ECO:0000256" key="1">
    <source>
        <dbReference type="ARBA" id="ARBA00006642"/>
    </source>
</evidence>
<dbReference type="InterPro" id="IPR000846">
    <property type="entry name" value="DapB_N"/>
</dbReference>
<dbReference type="SUPFAM" id="SSF51735">
    <property type="entry name" value="NAD(P)-binding Rossmann-fold domains"/>
    <property type="match status" value="1"/>
</dbReference>
<dbReference type="InterPro" id="IPR022663">
    <property type="entry name" value="DapB_C"/>
</dbReference>
<comment type="similarity">
    <text evidence="1">Belongs to the DapB family.</text>
</comment>
<keyword evidence="6" id="KW-0520">NAD</keyword>
<dbReference type="PANTHER" id="PTHR20836:SF0">
    <property type="entry name" value="4-HYDROXY-TETRAHYDRODIPICOLINATE REDUCTASE 1, CHLOROPLASTIC-RELATED"/>
    <property type="match status" value="1"/>
</dbReference>
<dbReference type="GO" id="GO:0070402">
    <property type="term" value="F:NADPH binding"/>
    <property type="evidence" value="ECO:0007669"/>
    <property type="project" value="InterPro"/>
</dbReference>
<dbReference type="PANTHER" id="PTHR20836">
    <property type="entry name" value="DIHYDRODIPICOLINATE REDUCTASE"/>
    <property type="match status" value="1"/>
</dbReference>
<accession>A0A484HIM4</accession>
<protein>
    <recommendedName>
        <fullName evidence="9">4-hydroxy-tetrahydrodipicolinate reductase</fullName>
        <ecNumber evidence="9">1.17.1.8</ecNumber>
    </recommendedName>
</protein>
<name>A0A484HIM4_9BACT</name>
<evidence type="ECO:0000256" key="2">
    <source>
        <dbReference type="ARBA" id="ARBA00022605"/>
    </source>
</evidence>
<proteinExistence type="inferred from homology"/>
<dbReference type="Gene3D" id="3.30.360.10">
    <property type="entry name" value="Dihydrodipicolinate Reductase, domain 2"/>
    <property type="match status" value="1"/>
</dbReference>
<evidence type="ECO:0000256" key="11">
    <source>
        <dbReference type="ARBA" id="ARBA00049396"/>
    </source>
</evidence>
<dbReference type="EMBL" id="CAACVI010000049">
    <property type="protein sequence ID" value="VEN75141.1"/>
    <property type="molecule type" value="Genomic_DNA"/>
</dbReference>
<dbReference type="Pfam" id="PF05173">
    <property type="entry name" value="DapB_C"/>
    <property type="match status" value="1"/>
</dbReference>